<reference evidence="2" key="1">
    <citation type="submission" date="2022-10" db="EMBL/GenBank/DDBJ databases">
        <title>Bacterial isolates recovered from the One Health project in Brazil.</title>
        <authorList>
            <person name="Valiatti T.B."/>
            <person name="Santos F."/>
            <person name="Cayo R."/>
            <person name="Gales A.C."/>
        </authorList>
    </citation>
    <scope>NUCLEOTIDE SEQUENCE</scope>
    <source>
        <strain evidence="2">PVR188</strain>
    </source>
</reference>
<evidence type="ECO:0000313" key="2">
    <source>
        <dbReference type="EMBL" id="MDI9094348.1"/>
    </source>
</evidence>
<dbReference type="Pfam" id="PF12957">
    <property type="entry name" value="DUF3846"/>
    <property type="match status" value="1"/>
</dbReference>
<protein>
    <submittedName>
        <fullName evidence="2">DUF3846 domain-containing protein</fullName>
    </submittedName>
</protein>
<dbReference type="Proteomes" id="UP001159001">
    <property type="component" value="Unassembled WGS sequence"/>
</dbReference>
<feature type="domain" description="DUF3846" evidence="1">
    <location>
        <begin position="11"/>
        <end position="93"/>
    </location>
</feature>
<evidence type="ECO:0000259" key="1">
    <source>
        <dbReference type="Pfam" id="PF12957"/>
    </source>
</evidence>
<dbReference type="RefSeq" id="WP_283027181.1">
    <property type="nucleotide sequence ID" value="NZ_JAOWIN010000014.1"/>
</dbReference>
<dbReference type="EMBL" id="JAOWIN010000014">
    <property type="protein sequence ID" value="MDI9094348.1"/>
    <property type="molecule type" value="Genomic_DNA"/>
</dbReference>
<gene>
    <name evidence="2" type="ORF">OGX73_17130</name>
</gene>
<name>A0AAW6ULB8_PRORE</name>
<organism evidence="2 3">
    <name type="scientific">Providencia rettgeri</name>
    <dbReference type="NCBI Taxonomy" id="587"/>
    <lineage>
        <taxon>Bacteria</taxon>
        <taxon>Pseudomonadati</taxon>
        <taxon>Pseudomonadota</taxon>
        <taxon>Gammaproteobacteria</taxon>
        <taxon>Enterobacterales</taxon>
        <taxon>Morganellaceae</taxon>
        <taxon>Providencia</taxon>
    </lineage>
</organism>
<sequence length="98" mass="10920">MAIILHANNSTTIITPEFGNEFMLAELQEYVGGYIQTIDFNEPVIIDGIEYSTIVIDEDGKYKNYPVNITATQHAKSALFDDDFLVGDVVFLKNGEIS</sequence>
<evidence type="ECO:0000313" key="3">
    <source>
        <dbReference type="Proteomes" id="UP001159001"/>
    </source>
</evidence>
<accession>A0AAW6ULB8</accession>
<dbReference type="AlphaFoldDB" id="A0AAW6ULB8"/>
<comment type="caution">
    <text evidence="2">The sequence shown here is derived from an EMBL/GenBank/DDBJ whole genome shotgun (WGS) entry which is preliminary data.</text>
</comment>
<proteinExistence type="predicted"/>
<dbReference type="InterPro" id="IPR024559">
    <property type="entry name" value="DUF3846"/>
</dbReference>